<dbReference type="SMART" id="SM00450">
    <property type="entry name" value="RHOD"/>
    <property type="match status" value="1"/>
</dbReference>
<dbReference type="Pfam" id="PF00581">
    <property type="entry name" value="Rhodanese"/>
    <property type="match status" value="1"/>
</dbReference>
<keyword evidence="1" id="KW-0812">Transmembrane</keyword>
<dbReference type="GO" id="GO:0016740">
    <property type="term" value="F:transferase activity"/>
    <property type="evidence" value="ECO:0007669"/>
    <property type="project" value="UniProtKB-KW"/>
</dbReference>
<sequence>MGRLPFPISLFFGGFSVKFFTDYTNLVLIAIALISGALLLWPAIIRRGRGGLSAAEATQLINRRNAVVIDLRSTEDFAKGHLPSARHVEFAELQAKAGQLVKNKSNPVLLVCQTGQQSNKAVRVVQDAGYAEVHVLQGGLNAWQQAGMPVVKQGVAK</sequence>
<dbReference type="PANTHER" id="PTHR43031">
    <property type="entry name" value="FAD-DEPENDENT OXIDOREDUCTASE"/>
    <property type="match status" value="1"/>
</dbReference>
<reference evidence="4" key="1">
    <citation type="submission" date="2016-10" db="EMBL/GenBank/DDBJ databases">
        <authorList>
            <person name="Varghese N."/>
            <person name="Submissions S."/>
        </authorList>
    </citation>
    <scope>NUCLEOTIDE SEQUENCE [LARGE SCALE GENOMIC DNA]</scope>
    <source>
        <strain evidence="4">LMG 24000</strain>
    </source>
</reference>
<feature type="transmembrane region" description="Helical" evidence="1">
    <location>
        <begin position="26"/>
        <end position="45"/>
    </location>
</feature>
<evidence type="ECO:0000313" key="4">
    <source>
        <dbReference type="Proteomes" id="UP000198638"/>
    </source>
</evidence>
<proteinExistence type="predicted"/>
<dbReference type="PANTHER" id="PTHR43031:SF18">
    <property type="entry name" value="RHODANESE-RELATED SULFURTRANSFERASES"/>
    <property type="match status" value="1"/>
</dbReference>
<accession>A0A1H3Y786</accession>
<organism evidence="3 4">
    <name type="scientific">Paraburkholderia sartisoli</name>
    <dbReference type="NCBI Taxonomy" id="83784"/>
    <lineage>
        <taxon>Bacteria</taxon>
        <taxon>Pseudomonadati</taxon>
        <taxon>Pseudomonadota</taxon>
        <taxon>Betaproteobacteria</taxon>
        <taxon>Burkholderiales</taxon>
        <taxon>Burkholderiaceae</taxon>
        <taxon>Paraburkholderia</taxon>
    </lineage>
</organism>
<name>A0A1H3Y786_9BURK</name>
<dbReference type="InterPro" id="IPR036873">
    <property type="entry name" value="Rhodanese-like_dom_sf"/>
</dbReference>
<dbReference type="STRING" id="83784.SAMN05192564_101167"/>
<dbReference type="Gene3D" id="3.40.250.10">
    <property type="entry name" value="Rhodanese-like domain"/>
    <property type="match status" value="1"/>
</dbReference>
<dbReference type="InterPro" id="IPR050229">
    <property type="entry name" value="GlpE_sulfurtransferase"/>
</dbReference>
<dbReference type="PROSITE" id="PS50206">
    <property type="entry name" value="RHODANESE_3"/>
    <property type="match status" value="1"/>
</dbReference>
<dbReference type="CDD" id="cd00158">
    <property type="entry name" value="RHOD"/>
    <property type="match status" value="1"/>
</dbReference>
<dbReference type="AlphaFoldDB" id="A0A1H3Y786"/>
<evidence type="ECO:0000259" key="2">
    <source>
        <dbReference type="PROSITE" id="PS50206"/>
    </source>
</evidence>
<feature type="domain" description="Rhodanese" evidence="2">
    <location>
        <begin position="62"/>
        <end position="152"/>
    </location>
</feature>
<keyword evidence="3" id="KW-0808">Transferase</keyword>
<evidence type="ECO:0000256" key="1">
    <source>
        <dbReference type="SAM" id="Phobius"/>
    </source>
</evidence>
<dbReference type="EMBL" id="FNRQ01000001">
    <property type="protein sequence ID" value="SEA06754.1"/>
    <property type="molecule type" value="Genomic_DNA"/>
</dbReference>
<dbReference type="InterPro" id="IPR001763">
    <property type="entry name" value="Rhodanese-like_dom"/>
</dbReference>
<dbReference type="Proteomes" id="UP000198638">
    <property type="component" value="Unassembled WGS sequence"/>
</dbReference>
<dbReference type="SUPFAM" id="SSF52821">
    <property type="entry name" value="Rhodanese/Cell cycle control phosphatase"/>
    <property type="match status" value="1"/>
</dbReference>
<keyword evidence="1" id="KW-0472">Membrane</keyword>
<keyword evidence="4" id="KW-1185">Reference proteome</keyword>
<keyword evidence="1" id="KW-1133">Transmembrane helix</keyword>
<evidence type="ECO:0000313" key="3">
    <source>
        <dbReference type="EMBL" id="SEA06754.1"/>
    </source>
</evidence>
<gene>
    <name evidence="3" type="ORF">SAMN05192564_101167</name>
</gene>
<protein>
    <submittedName>
        <fullName evidence="3">Rhodanese-related sulfurtransferase</fullName>
    </submittedName>
</protein>